<organism evidence="4 5">
    <name type="scientific">Peptoniphilus duerdenii ATCC BAA-1640</name>
    <dbReference type="NCBI Taxonomy" id="862517"/>
    <lineage>
        <taxon>Bacteria</taxon>
        <taxon>Bacillati</taxon>
        <taxon>Bacillota</taxon>
        <taxon>Tissierellia</taxon>
        <taxon>Tissierellales</taxon>
        <taxon>Peptoniphilaceae</taxon>
        <taxon>Peptoniphilus</taxon>
    </lineage>
</organism>
<dbReference type="Pfam" id="PF12895">
    <property type="entry name" value="ANAPC3"/>
    <property type="match status" value="1"/>
</dbReference>
<evidence type="ECO:0000256" key="1">
    <source>
        <dbReference type="ARBA" id="ARBA00022737"/>
    </source>
</evidence>
<dbReference type="AlphaFoldDB" id="E0NNH6"/>
<evidence type="ECO:0000313" key="5">
    <source>
        <dbReference type="Proteomes" id="UP000003280"/>
    </source>
</evidence>
<dbReference type="Gene3D" id="1.25.40.10">
    <property type="entry name" value="Tetratricopeptide repeat domain"/>
    <property type="match status" value="2"/>
</dbReference>
<dbReference type="eggNOG" id="COG0457">
    <property type="taxonomic scope" value="Bacteria"/>
</dbReference>
<dbReference type="EMBL" id="AEEH01000050">
    <property type="protein sequence ID" value="EFM24579.1"/>
    <property type="molecule type" value="Genomic_DNA"/>
</dbReference>
<dbReference type="PROSITE" id="PS50005">
    <property type="entry name" value="TPR"/>
    <property type="match status" value="2"/>
</dbReference>
<feature type="repeat" description="TPR" evidence="3">
    <location>
        <begin position="322"/>
        <end position="355"/>
    </location>
</feature>
<accession>E0NNH6</accession>
<feature type="repeat" description="TPR" evidence="3">
    <location>
        <begin position="254"/>
        <end position="287"/>
    </location>
</feature>
<dbReference type="RefSeq" id="WP_008902490.1">
    <property type="nucleotide sequence ID" value="NZ_GL397071.1"/>
</dbReference>
<reference evidence="4 5" key="1">
    <citation type="submission" date="2010-07" db="EMBL/GenBank/DDBJ databases">
        <authorList>
            <person name="Muzny D."/>
            <person name="Qin X."/>
            <person name="Deng J."/>
            <person name="Jiang H."/>
            <person name="Liu Y."/>
            <person name="Qu J."/>
            <person name="Song X.-Z."/>
            <person name="Zhang L."/>
            <person name="Thornton R."/>
            <person name="Coyle M."/>
            <person name="Francisco L."/>
            <person name="Jackson L."/>
            <person name="Javaid M."/>
            <person name="Korchina V."/>
            <person name="Kovar C."/>
            <person name="Mata R."/>
            <person name="Mathew T."/>
            <person name="Ngo R."/>
            <person name="Nguyen L."/>
            <person name="Nguyen N."/>
            <person name="Okwuonu G."/>
            <person name="Ongeri F."/>
            <person name="Pham C."/>
            <person name="Simmons D."/>
            <person name="Wilczek-Boney K."/>
            <person name="Hale W."/>
            <person name="Jakkamsetti A."/>
            <person name="Pham P."/>
            <person name="Ruth R."/>
            <person name="San Lucas F."/>
            <person name="Warren J."/>
            <person name="Zhang J."/>
            <person name="Zhao Z."/>
            <person name="Zhou C."/>
            <person name="Zhu D."/>
            <person name="Lee S."/>
            <person name="Bess C."/>
            <person name="Blankenburg K."/>
            <person name="Forbes L."/>
            <person name="Fu Q."/>
            <person name="Gubbala S."/>
            <person name="Hirani K."/>
            <person name="Jayaseelan J.C."/>
            <person name="Lara F."/>
            <person name="Munidasa M."/>
            <person name="Palculict T."/>
            <person name="Patil S."/>
            <person name="Pu L.-L."/>
            <person name="Saada N."/>
            <person name="Tang L."/>
            <person name="Weissenberger G."/>
            <person name="Zhu Y."/>
            <person name="Hemphill L."/>
            <person name="Shang Y."/>
            <person name="Youmans B."/>
            <person name="Ayvaz T."/>
            <person name="Ross M."/>
            <person name="Santibanez J."/>
            <person name="Aqrawi P."/>
            <person name="Gross S."/>
            <person name="Joshi V."/>
            <person name="Fowler G."/>
            <person name="Nazareth L."/>
            <person name="Reid J."/>
            <person name="Worley K."/>
            <person name="Petrosino J."/>
            <person name="Highlander S."/>
            <person name="Gibbs R."/>
        </authorList>
    </citation>
    <scope>NUCLEOTIDE SEQUENCE [LARGE SCALE GENOMIC DNA]</scope>
    <source>
        <strain evidence="4 5">ATCC BAA-1640</strain>
    </source>
</reference>
<dbReference type="PANTHER" id="PTHR44186:SF1">
    <property type="entry name" value="BARDET-BIEDL SYNDROME 4 PROTEIN"/>
    <property type="match status" value="1"/>
</dbReference>
<dbReference type="Pfam" id="PF13181">
    <property type="entry name" value="TPR_8"/>
    <property type="match status" value="1"/>
</dbReference>
<evidence type="ECO:0000256" key="3">
    <source>
        <dbReference type="PROSITE-ProRule" id="PRU00339"/>
    </source>
</evidence>
<comment type="caution">
    <text evidence="4">The sequence shown here is derived from an EMBL/GenBank/DDBJ whole genome shotgun (WGS) entry which is preliminary data.</text>
</comment>
<proteinExistence type="predicted"/>
<keyword evidence="1" id="KW-0677">Repeat</keyword>
<protein>
    <submittedName>
        <fullName evidence="4">Tetratricopeptide repeat protein</fullName>
    </submittedName>
</protein>
<keyword evidence="2 3" id="KW-0802">TPR repeat</keyword>
<name>E0NNH6_9FIRM</name>
<evidence type="ECO:0000313" key="4">
    <source>
        <dbReference type="EMBL" id="EFM24579.1"/>
    </source>
</evidence>
<dbReference type="SMART" id="SM00028">
    <property type="entry name" value="TPR"/>
    <property type="match status" value="4"/>
</dbReference>
<dbReference type="HOGENOM" id="CLU_757891_0_0_9"/>
<dbReference type="InterPro" id="IPR019734">
    <property type="entry name" value="TPR_rpt"/>
</dbReference>
<dbReference type="InterPro" id="IPR011990">
    <property type="entry name" value="TPR-like_helical_dom_sf"/>
</dbReference>
<evidence type="ECO:0000256" key="2">
    <source>
        <dbReference type="ARBA" id="ARBA00022803"/>
    </source>
</evidence>
<keyword evidence="5" id="KW-1185">Reference proteome</keyword>
<dbReference type="Proteomes" id="UP000003280">
    <property type="component" value="Unassembled WGS sequence"/>
</dbReference>
<dbReference type="OrthoDB" id="358807at2"/>
<dbReference type="STRING" id="862517.HMPREF9225_1715"/>
<gene>
    <name evidence="4" type="ORF">HMPREF9225_1715</name>
</gene>
<dbReference type="SUPFAM" id="SSF48452">
    <property type="entry name" value="TPR-like"/>
    <property type="match status" value="1"/>
</dbReference>
<dbReference type="PANTHER" id="PTHR44186">
    <property type="match status" value="1"/>
</dbReference>
<sequence>MIEKEIKKRLNNIGFVELKEDTTVEDFKFLKEVPLPIMVDDIKKLAIEKNDIGVRADLISKGIIYVLGCDTEFKFRDSYKEILEAIIKDIKSFVITNTLKAEDNLDKYIYLNSFVGLGISDDEIEYNKLIYLENYLDEHRKDLKEEDQSEIIKNLLVNYEKIEDKKIIPYSNYRLGIINKAIGNYLKSKMYFEKSLESGDLVEDEELKNTLRREIEDISDYSNIEIAETYINYSDFDKAEEALKNVSLYYVDQSYLNFLRGFVYQSTGRIELAIEEYKKAISLNKNREDYYNSLAICLVNLNKYKEASYILEEGIENNSTSYNLKYNLGVIYVNLNKLEEARELLKEAYAIKPSEELYKYIESI</sequence>